<feature type="compositionally biased region" description="Polar residues" evidence="1">
    <location>
        <begin position="53"/>
        <end position="63"/>
    </location>
</feature>
<evidence type="ECO:0000313" key="3">
    <source>
        <dbReference type="Proteomes" id="UP001371456"/>
    </source>
</evidence>
<feature type="compositionally biased region" description="Low complexity" evidence="1">
    <location>
        <begin position="71"/>
        <end position="82"/>
    </location>
</feature>
<feature type="compositionally biased region" description="Low complexity" evidence="1">
    <location>
        <begin position="37"/>
        <end position="52"/>
    </location>
</feature>
<feature type="region of interest" description="Disordered" evidence="1">
    <location>
        <begin position="31"/>
        <end position="87"/>
    </location>
</feature>
<organism evidence="2 3">
    <name type="scientific">Solanum bulbocastanum</name>
    <name type="common">Wild potato</name>
    <dbReference type="NCBI Taxonomy" id="147425"/>
    <lineage>
        <taxon>Eukaryota</taxon>
        <taxon>Viridiplantae</taxon>
        <taxon>Streptophyta</taxon>
        <taxon>Embryophyta</taxon>
        <taxon>Tracheophyta</taxon>
        <taxon>Spermatophyta</taxon>
        <taxon>Magnoliopsida</taxon>
        <taxon>eudicotyledons</taxon>
        <taxon>Gunneridae</taxon>
        <taxon>Pentapetalae</taxon>
        <taxon>asterids</taxon>
        <taxon>lamiids</taxon>
        <taxon>Solanales</taxon>
        <taxon>Solanaceae</taxon>
        <taxon>Solanoideae</taxon>
        <taxon>Solaneae</taxon>
        <taxon>Solanum</taxon>
    </lineage>
</organism>
<dbReference type="AlphaFoldDB" id="A0AAN8SQ12"/>
<reference evidence="2 3" key="1">
    <citation type="submission" date="2024-02" db="EMBL/GenBank/DDBJ databases">
        <title>de novo genome assembly of Solanum bulbocastanum strain 11H21.</title>
        <authorList>
            <person name="Hosaka A.J."/>
        </authorList>
    </citation>
    <scope>NUCLEOTIDE SEQUENCE [LARGE SCALE GENOMIC DNA]</scope>
    <source>
        <tissue evidence="2">Young leaves</tissue>
    </source>
</reference>
<proteinExistence type="predicted"/>
<evidence type="ECO:0000256" key="1">
    <source>
        <dbReference type="SAM" id="MobiDB-lite"/>
    </source>
</evidence>
<comment type="caution">
    <text evidence="2">The sequence shown here is derived from an EMBL/GenBank/DDBJ whole genome shotgun (WGS) entry which is preliminary data.</text>
</comment>
<gene>
    <name evidence="2" type="ORF">RDI58_029253</name>
</gene>
<protein>
    <submittedName>
        <fullName evidence="2">Uncharacterized protein</fullName>
    </submittedName>
</protein>
<sequence>MVETFETISVVPNDLAILQPNSPHPITTIMALTSHGSTDSPNTLPSLPSTPSVQSNPSKQSKLSPMRNVDQSQPRQSSPSPSLQITNIDVKIALAPIMEPLPSESTEET</sequence>
<name>A0AAN8SQ12_SOLBU</name>
<dbReference type="Proteomes" id="UP001371456">
    <property type="component" value="Unassembled WGS sequence"/>
</dbReference>
<dbReference type="EMBL" id="JBANQN010000012">
    <property type="protein sequence ID" value="KAK6774014.1"/>
    <property type="molecule type" value="Genomic_DNA"/>
</dbReference>
<accession>A0AAN8SQ12</accession>
<evidence type="ECO:0000313" key="2">
    <source>
        <dbReference type="EMBL" id="KAK6774014.1"/>
    </source>
</evidence>
<keyword evidence="3" id="KW-1185">Reference proteome</keyword>